<dbReference type="PROSITE" id="PS50983">
    <property type="entry name" value="FE_B12_PBP"/>
    <property type="match status" value="1"/>
</dbReference>
<dbReference type="SUPFAM" id="SSF53807">
    <property type="entry name" value="Helical backbone' metal receptor"/>
    <property type="match status" value="1"/>
</dbReference>
<dbReference type="PROSITE" id="PS00041">
    <property type="entry name" value="HTH_ARAC_FAMILY_1"/>
    <property type="match status" value="1"/>
</dbReference>
<dbReference type="HOGENOM" id="CLU_028727_2_0_9"/>
<evidence type="ECO:0000256" key="2">
    <source>
        <dbReference type="ARBA" id="ARBA00008814"/>
    </source>
</evidence>
<dbReference type="InterPro" id="IPR009057">
    <property type="entry name" value="Homeodomain-like_sf"/>
</dbReference>
<keyword evidence="6" id="KW-0238">DNA-binding</keyword>
<keyword evidence="4" id="KW-0732">Signal</keyword>
<evidence type="ECO:0000313" key="11">
    <source>
        <dbReference type="Proteomes" id="UP000013911"/>
    </source>
</evidence>
<evidence type="ECO:0000259" key="8">
    <source>
        <dbReference type="PROSITE" id="PS01124"/>
    </source>
</evidence>
<dbReference type="eggNOG" id="COG2207">
    <property type="taxonomic scope" value="Bacteria"/>
</dbReference>
<dbReference type="Pfam" id="PF12833">
    <property type="entry name" value="HTH_18"/>
    <property type="match status" value="1"/>
</dbReference>
<dbReference type="SUPFAM" id="SSF46689">
    <property type="entry name" value="Homeodomain-like"/>
    <property type="match status" value="2"/>
</dbReference>
<sequence length="529" mass="60893">MENKISIAGALLSQTMYLPIQIIRLEEVLNRPEEIASLPCVFVIYDGEGLLTLNGERYKLSRGSTVLWHNAKELNITAQSPAGLQGMLIQYRCVANDQAEVSILKHSKPLLNCSYKIIHMTSELEIISKQPMNSNPYHFQKLFLELLEVLYNELEDRIQHSESWIEQILSYMDTHFYEDITREQMAELAQVSPEHFSRAFRKHTGHTFSAHLTLLRIRESQQKLLYNMPKLDNLAQEVGYKEGTYLSRKFKQLVGISPTAYYNKQKRVVSLNTNHTACLLALGITPELGVYSEWLEDMKQVSSVYKLNNHEQNRMSTYKNIAATQPDLIINYNTAKDNKSLLSVAPVLEIPFMHISWREQFRLIADIVDKQEQVDAWFSQYDKLVSICNEQLDYGLGIRGTAIVWEIGADAAYCINSSYGRGSQILYEDMGFHRPLSMFNQNIEKNGYFEKDIEAIADYPADHIFITALPSNKAGQKRVSHLFQSESWLKMEAVKQKRVYVIDQPNIFYGYDPLSTKAQLRELMKVLTS</sequence>
<dbReference type="PROSITE" id="PS01124">
    <property type="entry name" value="HTH_ARAC_FAMILY_2"/>
    <property type="match status" value="1"/>
</dbReference>
<gene>
    <name evidence="10" type="ORF">H131_03279</name>
</gene>
<dbReference type="EMBL" id="AQPX01000008">
    <property type="protein sequence ID" value="EON73651.1"/>
    <property type="molecule type" value="Genomic_DNA"/>
</dbReference>
<dbReference type="InterPro" id="IPR002491">
    <property type="entry name" value="ABC_transptr_periplasmic_BD"/>
</dbReference>
<comment type="subcellular location">
    <subcellularLocation>
        <location evidence="1">Cell membrane</location>
        <topology evidence="1">Lipid-anchor</topology>
    </subcellularLocation>
</comment>
<evidence type="ECO:0000259" key="9">
    <source>
        <dbReference type="PROSITE" id="PS50983"/>
    </source>
</evidence>
<dbReference type="PATRIC" id="fig|1285586.5.peg.658"/>
<dbReference type="PANTHER" id="PTHR30532:SF26">
    <property type="entry name" value="IRON(3+)-HYDROXAMATE-BINDING PROTEIN FHUD"/>
    <property type="match status" value="1"/>
</dbReference>
<evidence type="ECO:0000256" key="4">
    <source>
        <dbReference type="ARBA" id="ARBA00022729"/>
    </source>
</evidence>
<keyword evidence="5" id="KW-0805">Transcription regulation</keyword>
<proteinExistence type="inferred from homology"/>
<dbReference type="AlphaFoldDB" id="R7ZHW7"/>
<feature type="domain" description="Fe/B12 periplasmic-binding" evidence="9">
    <location>
        <begin position="267"/>
        <end position="529"/>
    </location>
</feature>
<dbReference type="eggNOG" id="COG0614">
    <property type="taxonomic scope" value="Bacteria"/>
</dbReference>
<keyword evidence="7" id="KW-0804">Transcription</keyword>
<evidence type="ECO:0000256" key="1">
    <source>
        <dbReference type="ARBA" id="ARBA00004193"/>
    </source>
</evidence>
<comment type="similarity">
    <text evidence="2">Belongs to the bacterial solute-binding protein 8 family.</text>
</comment>
<dbReference type="PANTHER" id="PTHR30532">
    <property type="entry name" value="IRON III DICITRATE-BINDING PERIPLASMIC PROTEIN"/>
    <property type="match status" value="1"/>
</dbReference>
<feature type="domain" description="HTH araC/xylS-type" evidence="8">
    <location>
        <begin position="166"/>
        <end position="264"/>
    </location>
</feature>
<dbReference type="GO" id="GO:0003700">
    <property type="term" value="F:DNA-binding transcription factor activity"/>
    <property type="evidence" value="ECO:0007669"/>
    <property type="project" value="InterPro"/>
</dbReference>
<name>R7ZHW7_LYSSH</name>
<dbReference type="Gene3D" id="3.40.50.1980">
    <property type="entry name" value="Nitrogenase molybdenum iron protein domain"/>
    <property type="match status" value="2"/>
</dbReference>
<dbReference type="InterPro" id="IPR018062">
    <property type="entry name" value="HTH_AraC-typ_CS"/>
</dbReference>
<evidence type="ECO:0000256" key="5">
    <source>
        <dbReference type="ARBA" id="ARBA00023015"/>
    </source>
</evidence>
<keyword evidence="3" id="KW-0813">Transport</keyword>
<dbReference type="GO" id="GO:0043565">
    <property type="term" value="F:sequence-specific DNA binding"/>
    <property type="evidence" value="ECO:0007669"/>
    <property type="project" value="InterPro"/>
</dbReference>
<evidence type="ECO:0000313" key="10">
    <source>
        <dbReference type="EMBL" id="EON73651.1"/>
    </source>
</evidence>
<accession>R7ZHW7</accession>
<dbReference type="SMART" id="SM00342">
    <property type="entry name" value="HTH_ARAC"/>
    <property type="match status" value="1"/>
</dbReference>
<evidence type="ECO:0000256" key="7">
    <source>
        <dbReference type="ARBA" id="ARBA00023163"/>
    </source>
</evidence>
<dbReference type="GO" id="GO:1901678">
    <property type="term" value="P:iron coordination entity transport"/>
    <property type="evidence" value="ECO:0007669"/>
    <property type="project" value="UniProtKB-ARBA"/>
</dbReference>
<organism evidence="10 11">
    <name type="scientific">Lysinibacillus sphaericus OT4b.31</name>
    <dbReference type="NCBI Taxonomy" id="1285586"/>
    <lineage>
        <taxon>Bacteria</taxon>
        <taxon>Bacillati</taxon>
        <taxon>Bacillota</taxon>
        <taxon>Bacilli</taxon>
        <taxon>Bacillales</taxon>
        <taxon>Bacillaceae</taxon>
        <taxon>Lysinibacillus</taxon>
    </lineage>
</organism>
<dbReference type="GO" id="GO:0005886">
    <property type="term" value="C:plasma membrane"/>
    <property type="evidence" value="ECO:0007669"/>
    <property type="project" value="UniProtKB-SubCell"/>
</dbReference>
<reference evidence="10 11" key="1">
    <citation type="submission" date="2013-04" db="EMBL/GenBank/DDBJ databases">
        <title>Draft genome of the heavy metal tolerant bacterium Lysinibacillus sphaericus strain OT4b.31.</title>
        <authorList>
            <person name="Pena-Montenegro T.D."/>
            <person name="Dussan J."/>
        </authorList>
    </citation>
    <scope>NUCLEOTIDE SEQUENCE [LARGE SCALE GENOMIC DNA]</scope>
    <source>
        <strain evidence="10 11">OT4b.31</strain>
    </source>
</reference>
<dbReference type="InterPro" id="IPR051313">
    <property type="entry name" value="Bact_iron-sidero_bind"/>
</dbReference>
<evidence type="ECO:0000256" key="3">
    <source>
        <dbReference type="ARBA" id="ARBA00022448"/>
    </source>
</evidence>
<dbReference type="GO" id="GO:0030288">
    <property type="term" value="C:outer membrane-bounded periplasmic space"/>
    <property type="evidence" value="ECO:0007669"/>
    <property type="project" value="TreeGrafter"/>
</dbReference>
<dbReference type="Pfam" id="PF01497">
    <property type="entry name" value="Peripla_BP_2"/>
    <property type="match status" value="1"/>
</dbReference>
<comment type="caution">
    <text evidence="10">The sequence shown here is derived from an EMBL/GenBank/DDBJ whole genome shotgun (WGS) entry which is preliminary data.</text>
</comment>
<dbReference type="Proteomes" id="UP000013911">
    <property type="component" value="Unassembled WGS sequence"/>
</dbReference>
<protein>
    <submittedName>
        <fullName evidence="10">Fe3+-hydroxamate ABC transporter periplasmic protein</fullName>
    </submittedName>
</protein>
<dbReference type="Gene3D" id="1.10.10.60">
    <property type="entry name" value="Homeodomain-like"/>
    <property type="match status" value="2"/>
</dbReference>
<dbReference type="RefSeq" id="WP_010857620.1">
    <property type="nucleotide sequence ID" value="NZ_KB933398.1"/>
</dbReference>
<evidence type="ECO:0000256" key="6">
    <source>
        <dbReference type="ARBA" id="ARBA00023125"/>
    </source>
</evidence>
<dbReference type="InterPro" id="IPR018060">
    <property type="entry name" value="HTH_AraC"/>
</dbReference>